<keyword evidence="1" id="KW-0479">Metal-binding</keyword>
<dbReference type="Pfam" id="PF13975">
    <property type="entry name" value="gag-asp_proteas"/>
    <property type="match status" value="1"/>
</dbReference>
<evidence type="ECO:0000259" key="3">
    <source>
        <dbReference type="PROSITE" id="PS50158"/>
    </source>
</evidence>
<feature type="coiled-coil region" evidence="2">
    <location>
        <begin position="188"/>
        <end position="222"/>
    </location>
</feature>
<dbReference type="PANTHER" id="PTHR46888:SF1">
    <property type="entry name" value="RIBONUCLEASE H"/>
    <property type="match status" value="1"/>
</dbReference>
<keyword evidence="1" id="KW-0862">Zinc</keyword>
<evidence type="ECO:0000313" key="4">
    <source>
        <dbReference type="EMBL" id="CAB3267885.1"/>
    </source>
</evidence>
<gene>
    <name evidence="4" type="primary">Zcchc24-001</name>
</gene>
<dbReference type="AlphaFoldDB" id="A0A6F9DYD9"/>
<protein>
    <submittedName>
        <fullName evidence="4">Zinc finger protein ZF(CCHC)-17</fullName>
    </submittedName>
</protein>
<dbReference type="GO" id="GO:0004190">
    <property type="term" value="F:aspartic-type endopeptidase activity"/>
    <property type="evidence" value="ECO:0007669"/>
    <property type="project" value="InterPro"/>
</dbReference>
<dbReference type="InterPro" id="IPR021109">
    <property type="entry name" value="Peptidase_aspartic_dom_sf"/>
</dbReference>
<reference evidence="4" key="1">
    <citation type="submission" date="2020-04" db="EMBL/GenBank/DDBJ databases">
        <authorList>
            <person name="Neveu A P."/>
        </authorList>
    </citation>
    <scope>NUCLEOTIDE SEQUENCE</scope>
    <source>
        <tissue evidence="4">Whole embryo</tissue>
    </source>
</reference>
<dbReference type="PANTHER" id="PTHR46888">
    <property type="entry name" value="ZINC KNUCKLE DOMAINCONTAINING PROTEIN-RELATED"/>
    <property type="match status" value="1"/>
</dbReference>
<dbReference type="PROSITE" id="PS00141">
    <property type="entry name" value="ASP_PROTEASE"/>
    <property type="match status" value="1"/>
</dbReference>
<dbReference type="InterPro" id="IPR001969">
    <property type="entry name" value="Aspartic_peptidase_AS"/>
</dbReference>
<dbReference type="SMART" id="SM00343">
    <property type="entry name" value="ZnF_C2HC"/>
    <property type="match status" value="1"/>
</dbReference>
<evidence type="ECO:0000256" key="2">
    <source>
        <dbReference type="SAM" id="Coils"/>
    </source>
</evidence>
<feature type="domain" description="CCHC-type" evidence="3">
    <location>
        <begin position="222"/>
        <end position="239"/>
    </location>
</feature>
<dbReference type="Gene3D" id="2.40.70.10">
    <property type="entry name" value="Acid Proteases"/>
    <property type="match status" value="1"/>
</dbReference>
<dbReference type="PROSITE" id="PS50158">
    <property type="entry name" value="ZF_CCHC"/>
    <property type="match status" value="1"/>
</dbReference>
<dbReference type="Pfam" id="PF00098">
    <property type="entry name" value="zf-CCHC"/>
    <property type="match status" value="1"/>
</dbReference>
<dbReference type="InterPro" id="IPR001878">
    <property type="entry name" value="Znf_CCHC"/>
</dbReference>
<dbReference type="SUPFAM" id="SSF57756">
    <property type="entry name" value="Retrovirus zinc finger-like domains"/>
    <property type="match status" value="1"/>
</dbReference>
<keyword evidence="1" id="KW-0863">Zinc-finger</keyword>
<dbReference type="InterPro" id="IPR036875">
    <property type="entry name" value="Znf_CCHC_sf"/>
</dbReference>
<dbReference type="GO" id="GO:0006508">
    <property type="term" value="P:proteolysis"/>
    <property type="evidence" value="ECO:0007669"/>
    <property type="project" value="InterPro"/>
</dbReference>
<dbReference type="GO" id="GO:0008270">
    <property type="term" value="F:zinc ion binding"/>
    <property type="evidence" value="ECO:0007669"/>
    <property type="project" value="UniProtKB-KW"/>
</dbReference>
<evidence type="ECO:0000256" key="1">
    <source>
        <dbReference type="PROSITE-ProRule" id="PRU00047"/>
    </source>
</evidence>
<dbReference type="GO" id="GO:0003676">
    <property type="term" value="F:nucleic acid binding"/>
    <property type="evidence" value="ECO:0007669"/>
    <property type="project" value="InterPro"/>
</dbReference>
<sequence length="400" mass="45454">MNFFSHPPKFEAGSDIRTFINNFESFCKSVEASEAAKRHAFLLALPPALKFDILETENENLYDVAYDELKKRTTAVTLCKFTQSNARLTMARRTQTVNETNRDFVSALVALGNQAFPEDNKLRNAMLYTSLLTGLRDKRLADTLQRENCSKEEPSFREASRRAINADDFTGKSDKLRDIDVALLKPKVDPVTDQLKRLAEEIKQLRLELNEVRNENKRYSSRRCYNCNEEGHFARNCRQRRPRTQDWKWQTSAQQPTSFPYQESEVNQDTITHRINTNESVLYKYANININGVSVFALVDTGATVSVVSSAVCKRLTNVKIKSCQSNLRFVGANGSQIQMAGLIDVCFRVAGIRTTASVYVSSDIAEECILGIDFLQNQNCVVNYKLMTLSGWWDSTLVT</sequence>
<accession>A0A6F9DYD9</accession>
<dbReference type="CDD" id="cd00303">
    <property type="entry name" value="retropepsin_like"/>
    <property type="match status" value="1"/>
</dbReference>
<keyword evidence="2" id="KW-0175">Coiled coil</keyword>
<organism evidence="4">
    <name type="scientific">Phallusia mammillata</name>
    <dbReference type="NCBI Taxonomy" id="59560"/>
    <lineage>
        <taxon>Eukaryota</taxon>
        <taxon>Metazoa</taxon>
        <taxon>Chordata</taxon>
        <taxon>Tunicata</taxon>
        <taxon>Ascidiacea</taxon>
        <taxon>Phlebobranchia</taxon>
        <taxon>Ascidiidae</taxon>
        <taxon>Phallusia</taxon>
    </lineage>
</organism>
<name>A0A6F9DYD9_9ASCI</name>
<dbReference type="Gene3D" id="4.10.60.10">
    <property type="entry name" value="Zinc finger, CCHC-type"/>
    <property type="match status" value="1"/>
</dbReference>
<dbReference type="EMBL" id="LR792023">
    <property type="protein sequence ID" value="CAB3267885.1"/>
    <property type="molecule type" value="mRNA"/>
</dbReference>
<proteinExistence type="evidence at transcript level"/>
<dbReference type="SUPFAM" id="SSF50630">
    <property type="entry name" value="Acid proteases"/>
    <property type="match status" value="1"/>
</dbReference>